<dbReference type="EMBL" id="KV454493">
    <property type="protein sequence ID" value="ODV58299.1"/>
    <property type="molecule type" value="Genomic_DNA"/>
</dbReference>
<dbReference type="GeneID" id="30963211"/>
<organism evidence="6 7">
    <name type="scientific">Ascoidea rubescens DSM 1968</name>
    <dbReference type="NCBI Taxonomy" id="1344418"/>
    <lineage>
        <taxon>Eukaryota</taxon>
        <taxon>Fungi</taxon>
        <taxon>Dikarya</taxon>
        <taxon>Ascomycota</taxon>
        <taxon>Saccharomycotina</taxon>
        <taxon>Saccharomycetes</taxon>
        <taxon>Ascoideaceae</taxon>
        <taxon>Ascoidea</taxon>
    </lineage>
</organism>
<evidence type="ECO:0000313" key="6">
    <source>
        <dbReference type="EMBL" id="ODV58299.1"/>
    </source>
</evidence>
<evidence type="ECO:0000256" key="1">
    <source>
        <dbReference type="ARBA" id="ARBA00006962"/>
    </source>
</evidence>
<dbReference type="GO" id="GO:0004577">
    <property type="term" value="F:N-acetylglucosaminyldiphosphodolichol N-acetylglucosaminyltransferase activity"/>
    <property type="evidence" value="ECO:0007669"/>
    <property type="project" value="UniProtKB-EC"/>
</dbReference>
<dbReference type="Proteomes" id="UP000095038">
    <property type="component" value="Unassembled WGS sequence"/>
</dbReference>
<evidence type="ECO:0000256" key="2">
    <source>
        <dbReference type="ARBA" id="ARBA00012614"/>
    </source>
</evidence>
<evidence type="ECO:0000256" key="3">
    <source>
        <dbReference type="ARBA" id="ARBA00017468"/>
    </source>
</evidence>
<evidence type="ECO:0000256" key="4">
    <source>
        <dbReference type="ARBA" id="ARBA00022676"/>
    </source>
</evidence>
<dbReference type="InterPro" id="IPR039042">
    <property type="entry name" value="Alg13-like"/>
</dbReference>
<reference evidence="7" key="1">
    <citation type="submission" date="2016-05" db="EMBL/GenBank/DDBJ databases">
        <title>Comparative genomics of biotechnologically important yeasts.</title>
        <authorList>
            <consortium name="DOE Joint Genome Institute"/>
            <person name="Riley R."/>
            <person name="Haridas S."/>
            <person name="Wolfe K.H."/>
            <person name="Lopes M.R."/>
            <person name="Hittinger C.T."/>
            <person name="Goker M."/>
            <person name="Salamov A."/>
            <person name="Wisecaver J."/>
            <person name="Long T.M."/>
            <person name="Aerts A.L."/>
            <person name="Barry K."/>
            <person name="Choi C."/>
            <person name="Clum A."/>
            <person name="Coughlan A.Y."/>
            <person name="Deshpande S."/>
            <person name="Douglass A.P."/>
            <person name="Hanson S.J."/>
            <person name="Klenk H.-P."/>
            <person name="Labutti K."/>
            <person name="Lapidus A."/>
            <person name="Lindquist E."/>
            <person name="Lipzen A."/>
            <person name="Meier-Kolthoff J.P."/>
            <person name="Ohm R.A."/>
            <person name="Otillar R.P."/>
            <person name="Pangilinan J."/>
            <person name="Peng Y."/>
            <person name="Rokas A."/>
            <person name="Rosa C.A."/>
            <person name="Scheuner C."/>
            <person name="Sibirny A.A."/>
            <person name="Slot J.C."/>
            <person name="Stielow J.B."/>
            <person name="Sun H."/>
            <person name="Kurtzman C.P."/>
            <person name="Blackwell M."/>
            <person name="Grigoriev I.V."/>
            <person name="Jeffries T.W."/>
        </authorList>
    </citation>
    <scope>NUCLEOTIDE SEQUENCE [LARGE SCALE GENOMIC DNA]</scope>
    <source>
        <strain evidence="7">DSM 1968</strain>
    </source>
</reference>
<dbReference type="GO" id="GO:0006488">
    <property type="term" value="P:dolichol-linked oligosaccharide biosynthetic process"/>
    <property type="evidence" value="ECO:0007669"/>
    <property type="project" value="InterPro"/>
</dbReference>
<dbReference type="InParanoid" id="A0A1D2V9P8"/>
<keyword evidence="5 6" id="KW-0808">Transferase</keyword>
<dbReference type="FunCoup" id="A0A1D2V9P8">
    <property type="interactions" value="322"/>
</dbReference>
<sequence length="178" mass="20572">MNSIFITSGITKTFSELIEVVLDPLFLKFLALNNYDQMYFQYGNELVKDRNQSKVIFMEYLERLYKLIEMDSEISVISADIYGQFELQMNCYSISTINYLNDIKVSNFIITHSGTGTILDIFNIKYNSDNEDEDENNCSSNNSANNGYSNYKLLSIINSNLMDNHQLDISKEFKAANY</sequence>
<feature type="non-terminal residue" evidence="6">
    <location>
        <position position="178"/>
    </location>
</feature>
<dbReference type="EC" id="2.4.1.141" evidence="2"/>
<proteinExistence type="inferred from homology"/>
<dbReference type="PANTHER" id="PTHR12867:SF6">
    <property type="entry name" value="N-ACETYLGLUCOSAMINYLDIPHOSPHODOLICHOL N-ACETYLGLUCOSAMINYLTRANSFERASE"/>
    <property type="match status" value="1"/>
</dbReference>
<evidence type="ECO:0000256" key="5">
    <source>
        <dbReference type="ARBA" id="ARBA00022679"/>
    </source>
</evidence>
<gene>
    <name evidence="6" type="ORF">ASCRUDRAFT_19202</name>
</gene>
<dbReference type="AlphaFoldDB" id="A0A1D2V9P8"/>
<name>A0A1D2V9P8_9ASCO</name>
<comment type="similarity">
    <text evidence="1">Belongs to the glycosyltransferase 28 family.</text>
</comment>
<keyword evidence="4" id="KW-0328">Glycosyltransferase</keyword>
<dbReference type="Gene3D" id="3.40.50.2000">
    <property type="entry name" value="Glycogen Phosphorylase B"/>
    <property type="match status" value="1"/>
</dbReference>
<protein>
    <recommendedName>
        <fullName evidence="3">UDP-N-acetylglucosamine transferase subunit ALG13</fullName>
        <ecNumber evidence="2">2.4.1.141</ecNumber>
    </recommendedName>
</protein>
<accession>A0A1D2V9P8</accession>
<keyword evidence="7" id="KW-1185">Reference proteome</keyword>
<evidence type="ECO:0000313" key="7">
    <source>
        <dbReference type="Proteomes" id="UP000095038"/>
    </source>
</evidence>
<dbReference type="STRING" id="1344418.A0A1D2V9P8"/>
<dbReference type="PANTHER" id="PTHR12867">
    <property type="entry name" value="GLYCOSYL TRANSFERASE-RELATED"/>
    <property type="match status" value="1"/>
</dbReference>
<dbReference type="RefSeq" id="XP_020044606.1">
    <property type="nucleotide sequence ID" value="XM_020189575.1"/>
</dbReference>
<dbReference type="OrthoDB" id="20273at2759"/>